<dbReference type="AlphaFoldDB" id="A0A2I0CTQ6"/>
<dbReference type="Proteomes" id="UP000242861">
    <property type="component" value="Unassembled WGS sequence"/>
</dbReference>
<name>A0A2I0CTQ6_9PSED</name>
<accession>A0A2I0CTQ6</accession>
<feature type="region of interest" description="Disordered" evidence="1">
    <location>
        <begin position="107"/>
        <end position="126"/>
    </location>
</feature>
<feature type="compositionally biased region" description="Basic and acidic residues" evidence="1">
    <location>
        <begin position="107"/>
        <end position="118"/>
    </location>
</feature>
<evidence type="ECO:0000256" key="1">
    <source>
        <dbReference type="SAM" id="MobiDB-lite"/>
    </source>
</evidence>
<evidence type="ECO:0000313" key="3">
    <source>
        <dbReference type="Proteomes" id="UP000242861"/>
    </source>
</evidence>
<organism evidence="2 3">
    <name type="scientific">Pseudomonas fluvialis</name>
    <dbReference type="NCBI Taxonomy" id="1793966"/>
    <lineage>
        <taxon>Bacteria</taxon>
        <taxon>Pseudomonadati</taxon>
        <taxon>Pseudomonadota</taxon>
        <taxon>Gammaproteobacteria</taxon>
        <taxon>Pseudomonadales</taxon>
        <taxon>Pseudomonadaceae</taxon>
        <taxon>Pseudomonas</taxon>
    </lineage>
</organism>
<dbReference type="EMBL" id="PIYS01000003">
    <property type="protein sequence ID" value="PKF72682.1"/>
    <property type="molecule type" value="Genomic_DNA"/>
</dbReference>
<feature type="compositionally biased region" description="Basic and acidic residues" evidence="1">
    <location>
        <begin position="15"/>
        <end position="26"/>
    </location>
</feature>
<evidence type="ECO:0000313" key="2">
    <source>
        <dbReference type="EMBL" id="PKF72682.1"/>
    </source>
</evidence>
<reference evidence="3" key="1">
    <citation type="submission" date="2017-12" db="EMBL/GenBank/DDBJ databases">
        <authorList>
            <person name="Yu X.-Y."/>
        </authorList>
    </citation>
    <scope>NUCLEOTIDE SEQUENCE [LARGE SCALE GENOMIC DNA]</scope>
    <source>
        <strain evidence="3">ZYSR67-Z</strain>
    </source>
</reference>
<gene>
    <name evidence="2" type="ORF">CW360_02910</name>
</gene>
<proteinExistence type="predicted"/>
<comment type="caution">
    <text evidence="2">The sequence shown here is derived from an EMBL/GenBank/DDBJ whole genome shotgun (WGS) entry which is preliminary data.</text>
</comment>
<protein>
    <submittedName>
        <fullName evidence="2">Terminase</fullName>
    </submittedName>
</protein>
<feature type="region of interest" description="Disordered" evidence="1">
    <location>
        <begin position="1"/>
        <end position="39"/>
    </location>
</feature>
<sequence>MSRPRTPTNVLDARGAFKKDPQRARTDAQTAGPLGKAPSHITGEVLKAWKEIEKSAPLQVLTESDRLALELAANLLAQFRLDPVEFPAAKLVRLEALLGKFGMTPADRAKVGGKKEAPKGNAFADL</sequence>